<feature type="domain" description="Vitamin K epoxide reductase" evidence="11">
    <location>
        <begin position="2"/>
        <end position="78"/>
    </location>
</feature>
<keyword evidence="8" id="KW-1015">Disulfide bond</keyword>
<evidence type="ECO:0000259" key="11">
    <source>
        <dbReference type="Pfam" id="PF07884"/>
    </source>
</evidence>
<evidence type="ECO:0000256" key="6">
    <source>
        <dbReference type="ARBA" id="ARBA00023002"/>
    </source>
</evidence>
<dbReference type="EMBL" id="MHHR01000033">
    <property type="protein sequence ID" value="OGY33136.1"/>
    <property type="molecule type" value="Genomic_DNA"/>
</dbReference>
<name>A0A1G1WZE7_9BACT</name>
<gene>
    <name evidence="12" type="ORF">A3D99_01605</name>
</gene>
<evidence type="ECO:0000256" key="10">
    <source>
        <dbReference type="SAM" id="Phobius"/>
    </source>
</evidence>
<evidence type="ECO:0000256" key="4">
    <source>
        <dbReference type="ARBA" id="ARBA00022719"/>
    </source>
</evidence>
<reference evidence="12 13" key="1">
    <citation type="journal article" date="2016" name="Nat. Commun.">
        <title>Thousands of microbial genomes shed light on interconnected biogeochemical processes in an aquifer system.</title>
        <authorList>
            <person name="Anantharaman K."/>
            <person name="Brown C.T."/>
            <person name="Hug L.A."/>
            <person name="Sharon I."/>
            <person name="Castelle C.J."/>
            <person name="Probst A.J."/>
            <person name="Thomas B.C."/>
            <person name="Singh A."/>
            <person name="Wilkins M.J."/>
            <person name="Karaoz U."/>
            <person name="Brodie E.L."/>
            <person name="Williams K.H."/>
            <person name="Hubbard S.S."/>
            <person name="Banfield J.F."/>
        </authorList>
    </citation>
    <scope>NUCLEOTIDE SEQUENCE [LARGE SCALE GENOMIC DNA]</scope>
</reference>
<evidence type="ECO:0000256" key="2">
    <source>
        <dbReference type="ARBA" id="ARBA00006214"/>
    </source>
</evidence>
<sequence length="89" mass="9826">MGIQTPIYGLIYYFALGIIAALWSEDTRQKLQLPLAILTGAGLSVSILLSSIEAFVLHAWCSWCVASALLTIVAFIMFWKVSSKHDTHI</sequence>
<feature type="transmembrane region" description="Helical" evidence="10">
    <location>
        <begin position="6"/>
        <end position="24"/>
    </location>
</feature>
<dbReference type="GO" id="GO:0016020">
    <property type="term" value="C:membrane"/>
    <property type="evidence" value="ECO:0007669"/>
    <property type="project" value="UniProtKB-SubCell"/>
</dbReference>
<dbReference type="GO" id="GO:0048038">
    <property type="term" value="F:quinone binding"/>
    <property type="evidence" value="ECO:0007669"/>
    <property type="project" value="UniProtKB-KW"/>
</dbReference>
<evidence type="ECO:0000313" key="12">
    <source>
        <dbReference type="EMBL" id="OGY33136.1"/>
    </source>
</evidence>
<dbReference type="InterPro" id="IPR012932">
    <property type="entry name" value="VKOR"/>
</dbReference>
<keyword evidence="9" id="KW-0676">Redox-active center</keyword>
<comment type="similarity">
    <text evidence="2">Belongs to the VKOR family.</text>
</comment>
<comment type="caution">
    <text evidence="12">The sequence shown here is derived from an EMBL/GenBank/DDBJ whole genome shotgun (WGS) entry which is preliminary data.</text>
</comment>
<keyword evidence="4" id="KW-0874">Quinone</keyword>
<proteinExistence type="inferred from homology"/>
<keyword evidence="3 10" id="KW-0812">Transmembrane</keyword>
<evidence type="ECO:0000256" key="9">
    <source>
        <dbReference type="ARBA" id="ARBA00023284"/>
    </source>
</evidence>
<dbReference type="AlphaFoldDB" id="A0A1G1WZE7"/>
<evidence type="ECO:0000256" key="7">
    <source>
        <dbReference type="ARBA" id="ARBA00023136"/>
    </source>
</evidence>
<protein>
    <recommendedName>
        <fullName evidence="11">Vitamin K epoxide reductase domain-containing protein</fullName>
    </recommendedName>
</protein>
<organism evidence="12 13">
    <name type="scientific">Candidatus Andersenbacteria bacterium RIFCSPHIGHO2_12_FULL_45_11</name>
    <dbReference type="NCBI Taxonomy" id="1797281"/>
    <lineage>
        <taxon>Bacteria</taxon>
        <taxon>Candidatus Anderseniibacteriota</taxon>
    </lineage>
</organism>
<evidence type="ECO:0000256" key="1">
    <source>
        <dbReference type="ARBA" id="ARBA00004141"/>
    </source>
</evidence>
<feature type="transmembrane region" description="Helical" evidence="10">
    <location>
        <begin position="55"/>
        <end position="79"/>
    </location>
</feature>
<keyword evidence="6" id="KW-0560">Oxidoreductase</keyword>
<dbReference type="InterPro" id="IPR038354">
    <property type="entry name" value="VKOR_sf"/>
</dbReference>
<accession>A0A1G1WZE7</accession>
<evidence type="ECO:0000256" key="3">
    <source>
        <dbReference type="ARBA" id="ARBA00022692"/>
    </source>
</evidence>
<dbReference type="GO" id="GO:0016491">
    <property type="term" value="F:oxidoreductase activity"/>
    <property type="evidence" value="ECO:0007669"/>
    <property type="project" value="UniProtKB-KW"/>
</dbReference>
<feature type="transmembrane region" description="Helical" evidence="10">
    <location>
        <begin position="31"/>
        <end position="49"/>
    </location>
</feature>
<evidence type="ECO:0000256" key="8">
    <source>
        <dbReference type="ARBA" id="ARBA00023157"/>
    </source>
</evidence>
<comment type="subcellular location">
    <subcellularLocation>
        <location evidence="1">Membrane</location>
        <topology evidence="1">Multi-pass membrane protein</topology>
    </subcellularLocation>
</comment>
<evidence type="ECO:0000313" key="13">
    <source>
        <dbReference type="Proteomes" id="UP000177528"/>
    </source>
</evidence>
<keyword evidence="7 10" id="KW-0472">Membrane</keyword>
<dbReference type="Pfam" id="PF07884">
    <property type="entry name" value="VKOR"/>
    <property type="match status" value="1"/>
</dbReference>
<keyword evidence="5 10" id="KW-1133">Transmembrane helix</keyword>
<dbReference type="Proteomes" id="UP000177528">
    <property type="component" value="Unassembled WGS sequence"/>
</dbReference>
<dbReference type="Gene3D" id="1.20.1440.130">
    <property type="entry name" value="VKOR domain"/>
    <property type="match status" value="1"/>
</dbReference>
<evidence type="ECO:0000256" key="5">
    <source>
        <dbReference type="ARBA" id="ARBA00022989"/>
    </source>
</evidence>